<dbReference type="AlphaFoldDB" id="A0A182TZ45"/>
<sequence>MCCGVSGLQHRGSPFKSFKYLCDPRIDPSPSIMCSGLPLPTGPGTAQQTVSIGTRLEVVVVVLFVQVLFVIDSPIEGSPCDELECCGPCVVFVNERPVFEFHKRFMAAQTCGGEMER</sequence>
<keyword evidence="2" id="KW-1185">Reference proteome</keyword>
<evidence type="ECO:0000313" key="1">
    <source>
        <dbReference type="EnsemblMetazoa" id="AMEC010959-PA"/>
    </source>
</evidence>
<organism evidence="1 2">
    <name type="scientific">Anopheles melas</name>
    <dbReference type="NCBI Taxonomy" id="34690"/>
    <lineage>
        <taxon>Eukaryota</taxon>
        <taxon>Metazoa</taxon>
        <taxon>Ecdysozoa</taxon>
        <taxon>Arthropoda</taxon>
        <taxon>Hexapoda</taxon>
        <taxon>Insecta</taxon>
        <taxon>Pterygota</taxon>
        <taxon>Neoptera</taxon>
        <taxon>Endopterygota</taxon>
        <taxon>Diptera</taxon>
        <taxon>Nematocera</taxon>
        <taxon>Culicoidea</taxon>
        <taxon>Culicidae</taxon>
        <taxon>Anophelinae</taxon>
        <taxon>Anopheles</taxon>
    </lineage>
</organism>
<name>A0A182TZ45_9DIPT</name>
<dbReference type="EnsemblMetazoa" id="AMEC010959-RA">
    <property type="protein sequence ID" value="AMEC010959-PA"/>
    <property type="gene ID" value="AMEC010959"/>
</dbReference>
<dbReference type="Proteomes" id="UP000075902">
    <property type="component" value="Unassembled WGS sequence"/>
</dbReference>
<reference evidence="2" key="1">
    <citation type="submission" date="2014-01" db="EMBL/GenBank/DDBJ databases">
        <title>The Genome Sequence of Anopheles melas CM1001059_A (V2).</title>
        <authorList>
            <consortium name="The Broad Institute Genomics Platform"/>
            <person name="Neafsey D.E."/>
            <person name="Besansky N."/>
            <person name="Howell P."/>
            <person name="Walton C."/>
            <person name="Young S.K."/>
            <person name="Zeng Q."/>
            <person name="Gargeya S."/>
            <person name="Fitzgerald M."/>
            <person name="Haas B."/>
            <person name="Abouelleil A."/>
            <person name="Allen A.W."/>
            <person name="Alvarado L."/>
            <person name="Arachchi H.M."/>
            <person name="Berlin A.M."/>
            <person name="Chapman S.B."/>
            <person name="Gainer-Dewar J."/>
            <person name="Goldberg J."/>
            <person name="Griggs A."/>
            <person name="Gujja S."/>
            <person name="Hansen M."/>
            <person name="Howarth C."/>
            <person name="Imamovic A."/>
            <person name="Ireland A."/>
            <person name="Larimer J."/>
            <person name="McCowan C."/>
            <person name="Murphy C."/>
            <person name="Pearson M."/>
            <person name="Poon T.W."/>
            <person name="Priest M."/>
            <person name="Roberts A."/>
            <person name="Saif S."/>
            <person name="Shea T."/>
            <person name="Sisk P."/>
            <person name="Sykes S."/>
            <person name="Wortman J."/>
            <person name="Nusbaum C."/>
            <person name="Birren B."/>
        </authorList>
    </citation>
    <scope>NUCLEOTIDE SEQUENCE [LARGE SCALE GENOMIC DNA]</scope>
    <source>
        <strain evidence="2">CM1001059</strain>
    </source>
</reference>
<reference evidence="1" key="2">
    <citation type="submission" date="2020-05" db="UniProtKB">
        <authorList>
            <consortium name="EnsemblMetazoa"/>
        </authorList>
    </citation>
    <scope>IDENTIFICATION</scope>
    <source>
        <strain evidence="1">CM1001059</strain>
    </source>
</reference>
<evidence type="ECO:0000313" key="2">
    <source>
        <dbReference type="Proteomes" id="UP000075902"/>
    </source>
</evidence>
<accession>A0A182TZ45</accession>
<protein>
    <submittedName>
        <fullName evidence="1">Uncharacterized protein</fullName>
    </submittedName>
</protein>
<dbReference type="VEuPathDB" id="VectorBase:AMEC010959"/>
<proteinExistence type="predicted"/>